<dbReference type="PANTHER" id="PTHR33420:SF9">
    <property type="entry name" value="MINOR FIMBRIAL SUBUNIT"/>
    <property type="match status" value="1"/>
</dbReference>
<dbReference type="GO" id="GO:0009289">
    <property type="term" value="C:pilus"/>
    <property type="evidence" value="ECO:0007669"/>
    <property type="project" value="InterPro"/>
</dbReference>
<dbReference type="InterPro" id="IPR036937">
    <property type="entry name" value="Adhesion_dom_fimbrial_sf"/>
</dbReference>
<proteinExistence type="predicted"/>
<organism evidence="3">
    <name type="scientific">Salmonella enterica subsp. salamae</name>
    <dbReference type="NCBI Taxonomy" id="59202"/>
    <lineage>
        <taxon>Bacteria</taxon>
        <taxon>Pseudomonadati</taxon>
        <taxon>Pseudomonadota</taxon>
        <taxon>Gammaproteobacteria</taxon>
        <taxon>Enterobacterales</taxon>
        <taxon>Enterobacteriaceae</taxon>
        <taxon>Salmonella</taxon>
    </lineage>
</organism>
<dbReference type="AlphaFoldDB" id="A0A702KZ74"/>
<dbReference type="EMBL" id="DAAMJT010000011">
    <property type="protein sequence ID" value="HAC6951933.1"/>
    <property type="molecule type" value="Genomic_DNA"/>
</dbReference>
<keyword evidence="1" id="KW-0732">Signal</keyword>
<accession>A0A702KZ74</accession>
<gene>
    <name evidence="3" type="ORF">G0D74_09445</name>
</gene>
<feature type="chain" id="PRO_5027989791" evidence="1">
    <location>
        <begin position="24"/>
        <end position="176"/>
    </location>
</feature>
<dbReference type="Gene3D" id="2.60.40.1090">
    <property type="entry name" value="Fimbrial-type adhesion domain"/>
    <property type="match status" value="1"/>
</dbReference>
<evidence type="ECO:0000313" key="3">
    <source>
        <dbReference type="EMBL" id="HAC6951933.1"/>
    </source>
</evidence>
<dbReference type="InterPro" id="IPR008966">
    <property type="entry name" value="Adhesion_dom_sf"/>
</dbReference>
<evidence type="ECO:0000256" key="1">
    <source>
        <dbReference type="SAM" id="SignalP"/>
    </source>
</evidence>
<comment type="caution">
    <text evidence="3">The sequence shown here is derived from an EMBL/GenBank/DDBJ whole genome shotgun (WGS) entry which is preliminary data.</text>
</comment>
<dbReference type="PANTHER" id="PTHR33420">
    <property type="entry name" value="FIMBRIAL SUBUNIT ELFA-RELATED"/>
    <property type="match status" value="1"/>
</dbReference>
<dbReference type="InterPro" id="IPR050263">
    <property type="entry name" value="Bact_Fimbrial_Adh_Pro"/>
</dbReference>
<dbReference type="InterPro" id="IPR000259">
    <property type="entry name" value="Adhesion_dom_fimbrial"/>
</dbReference>
<dbReference type="GO" id="GO:0043709">
    <property type="term" value="P:cell adhesion involved in single-species biofilm formation"/>
    <property type="evidence" value="ECO:0007669"/>
    <property type="project" value="TreeGrafter"/>
</dbReference>
<name>A0A702KZ74_SALER</name>
<dbReference type="Pfam" id="PF00419">
    <property type="entry name" value="Fimbrial"/>
    <property type="match status" value="1"/>
</dbReference>
<dbReference type="SUPFAM" id="SSF49401">
    <property type="entry name" value="Bacterial adhesins"/>
    <property type="match status" value="1"/>
</dbReference>
<reference evidence="3" key="2">
    <citation type="submission" date="2018-07" db="EMBL/GenBank/DDBJ databases">
        <authorList>
            <consortium name="NCBI Pathogen Detection Project"/>
        </authorList>
    </citation>
    <scope>NUCLEOTIDE SEQUENCE</scope>
    <source>
        <strain evidence="3">12-2127</strain>
    </source>
</reference>
<sequence length="176" mass="17563">MTNVRNLAWATLLIGAGINGAFAAATNNIHLVGNLVAAACVVTPSGGNLATVVFPPLSAGDLLLAGQSARQPVTFVLAGCDTSLSNGVRVTFSGNTVSGMSDILALEGSSTAAGVGIGLETLSGEPVAVNGASGATFVLTKGSNTLQLNAWVQMIPGQDIQPGNFSAVATAEFEYL</sequence>
<feature type="domain" description="Fimbrial-type adhesion" evidence="2">
    <location>
        <begin position="29"/>
        <end position="175"/>
    </location>
</feature>
<feature type="signal peptide" evidence="1">
    <location>
        <begin position="1"/>
        <end position="23"/>
    </location>
</feature>
<evidence type="ECO:0000259" key="2">
    <source>
        <dbReference type="Pfam" id="PF00419"/>
    </source>
</evidence>
<reference evidence="3" key="1">
    <citation type="journal article" date="2018" name="Genome Biol.">
        <title>SKESA: strategic k-mer extension for scrupulous assemblies.</title>
        <authorList>
            <person name="Souvorov A."/>
            <person name="Agarwala R."/>
            <person name="Lipman D.J."/>
        </authorList>
    </citation>
    <scope>NUCLEOTIDE SEQUENCE</scope>
    <source>
        <strain evidence="3">12-2127</strain>
    </source>
</reference>
<protein>
    <submittedName>
        <fullName evidence="3">Fimbrial protein</fullName>
    </submittedName>
</protein>